<feature type="transmembrane region" description="Helical" evidence="7">
    <location>
        <begin position="7"/>
        <end position="28"/>
    </location>
</feature>
<keyword evidence="7" id="KW-0472">Membrane</keyword>
<keyword evidence="10" id="KW-1185">Reference proteome</keyword>
<reference evidence="9 10" key="1">
    <citation type="submission" date="2021-03" db="EMBL/GenBank/DDBJ databases">
        <title>Assistant Professor.</title>
        <authorList>
            <person name="Huq M.A."/>
        </authorList>
    </citation>
    <scope>NUCLEOTIDE SEQUENCE [LARGE SCALE GENOMIC DNA]</scope>
    <source>
        <strain evidence="9 10">MAH-29</strain>
    </source>
</reference>
<evidence type="ECO:0000256" key="6">
    <source>
        <dbReference type="ARBA" id="ARBA00023012"/>
    </source>
</evidence>
<dbReference type="Proteomes" id="UP000677244">
    <property type="component" value="Unassembled WGS sequence"/>
</dbReference>
<dbReference type="InterPro" id="IPR036097">
    <property type="entry name" value="HisK_dim/P_sf"/>
</dbReference>
<evidence type="ECO:0000256" key="4">
    <source>
        <dbReference type="ARBA" id="ARBA00022679"/>
    </source>
</evidence>
<dbReference type="GO" id="GO:0016301">
    <property type="term" value="F:kinase activity"/>
    <property type="evidence" value="ECO:0007669"/>
    <property type="project" value="UniProtKB-KW"/>
</dbReference>
<keyword evidence="6" id="KW-0902">Two-component regulatory system</keyword>
<dbReference type="SMART" id="SM00387">
    <property type="entry name" value="HATPase_c"/>
    <property type="match status" value="1"/>
</dbReference>
<dbReference type="SMART" id="SM00388">
    <property type="entry name" value="HisKA"/>
    <property type="match status" value="1"/>
</dbReference>
<dbReference type="InterPro" id="IPR005467">
    <property type="entry name" value="His_kinase_dom"/>
</dbReference>
<dbReference type="Pfam" id="PF02518">
    <property type="entry name" value="HATPase_c"/>
    <property type="match status" value="1"/>
</dbReference>
<sequence>MRKRLKFTFFIAFLTVAMVILFQVTWVYNSYKASERNFITSARFALRRAITSYQLQQNELPTSLQYKEPTLTFFQSTIPNRDSIALDTPKVIKRFNAKFTTVKVDEENKDALLEILGRLLSQQMHTPLNPDSLNLFFKKELLKENIRVPFRLIVSTNAKVATDHAISVPVNFYRSPVIVQAIPKNQSLALWRQNIIPASVSLLLILLSAGSLLIMGKMIIRQMRLNKFKNDFINNITHELRTPITILKSSVDALETFGAAADPEKLTRYLKTNGVILNKMDQDIDRILEISKYEQGVIRAQLKRVDVAQLAREVSNRFNLTLPDAVLINYNLSQPMVNTDPFILDSVFSNLIDNAIKYSNHPVHIEINFQPIINGWQLQVADKGKGIASFHLPFIFDKFYRVQTSDVHEVKGYGLGLSFVKELALILDGEISVASKPDQGTTFTIRFYDK</sequence>
<dbReference type="Gene3D" id="1.10.287.130">
    <property type="match status" value="1"/>
</dbReference>
<protein>
    <recommendedName>
        <fullName evidence="2">histidine kinase</fullName>
        <ecNumber evidence="2">2.7.13.3</ecNumber>
    </recommendedName>
</protein>
<proteinExistence type="predicted"/>
<evidence type="ECO:0000256" key="2">
    <source>
        <dbReference type="ARBA" id="ARBA00012438"/>
    </source>
</evidence>
<keyword evidence="7" id="KW-1133">Transmembrane helix</keyword>
<dbReference type="CDD" id="cd00082">
    <property type="entry name" value="HisKA"/>
    <property type="match status" value="1"/>
</dbReference>
<feature type="domain" description="Histidine kinase" evidence="8">
    <location>
        <begin position="235"/>
        <end position="450"/>
    </location>
</feature>
<dbReference type="Pfam" id="PF00512">
    <property type="entry name" value="HisKA"/>
    <property type="match status" value="1"/>
</dbReference>
<feature type="transmembrane region" description="Helical" evidence="7">
    <location>
        <begin position="195"/>
        <end position="220"/>
    </location>
</feature>
<keyword evidence="3" id="KW-0597">Phosphoprotein</keyword>
<dbReference type="RefSeq" id="WP_209140629.1">
    <property type="nucleotide sequence ID" value="NZ_JAGHKO010000004.1"/>
</dbReference>
<evidence type="ECO:0000313" key="10">
    <source>
        <dbReference type="Proteomes" id="UP000677244"/>
    </source>
</evidence>
<dbReference type="InterPro" id="IPR003594">
    <property type="entry name" value="HATPase_dom"/>
</dbReference>
<name>A0ABS3YXK4_9BACT</name>
<dbReference type="InterPro" id="IPR036890">
    <property type="entry name" value="HATPase_C_sf"/>
</dbReference>
<dbReference type="Gene3D" id="3.30.565.10">
    <property type="entry name" value="Histidine kinase-like ATPase, C-terminal domain"/>
    <property type="match status" value="1"/>
</dbReference>
<comment type="caution">
    <text evidence="9">The sequence shown here is derived from an EMBL/GenBank/DDBJ whole genome shotgun (WGS) entry which is preliminary data.</text>
</comment>
<evidence type="ECO:0000256" key="3">
    <source>
        <dbReference type="ARBA" id="ARBA00022553"/>
    </source>
</evidence>
<accession>A0ABS3YXK4</accession>
<comment type="catalytic activity">
    <reaction evidence="1">
        <text>ATP + protein L-histidine = ADP + protein N-phospho-L-histidine.</text>
        <dbReference type="EC" id="2.7.13.3"/>
    </reaction>
</comment>
<dbReference type="PANTHER" id="PTHR45453:SF1">
    <property type="entry name" value="PHOSPHATE REGULON SENSOR PROTEIN PHOR"/>
    <property type="match status" value="1"/>
</dbReference>
<dbReference type="PROSITE" id="PS50109">
    <property type="entry name" value="HIS_KIN"/>
    <property type="match status" value="1"/>
</dbReference>
<keyword evidence="5 9" id="KW-0418">Kinase</keyword>
<dbReference type="SUPFAM" id="SSF55874">
    <property type="entry name" value="ATPase domain of HSP90 chaperone/DNA topoisomerase II/histidine kinase"/>
    <property type="match status" value="1"/>
</dbReference>
<evidence type="ECO:0000259" key="8">
    <source>
        <dbReference type="PROSITE" id="PS50109"/>
    </source>
</evidence>
<evidence type="ECO:0000256" key="7">
    <source>
        <dbReference type="SAM" id="Phobius"/>
    </source>
</evidence>
<dbReference type="EMBL" id="JAGHKO010000004">
    <property type="protein sequence ID" value="MBO9202584.1"/>
    <property type="molecule type" value="Genomic_DNA"/>
</dbReference>
<dbReference type="InterPro" id="IPR004358">
    <property type="entry name" value="Sig_transdc_His_kin-like_C"/>
</dbReference>
<keyword evidence="7" id="KW-0812">Transmembrane</keyword>
<dbReference type="SUPFAM" id="SSF47384">
    <property type="entry name" value="Homodimeric domain of signal transducing histidine kinase"/>
    <property type="match status" value="1"/>
</dbReference>
<evidence type="ECO:0000313" key="9">
    <source>
        <dbReference type="EMBL" id="MBO9202584.1"/>
    </source>
</evidence>
<evidence type="ECO:0000256" key="1">
    <source>
        <dbReference type="ARBA" id="ARBA00000085"/>
    </source>
</evidence>
<gene>
    <name evidence="9" type="ORF">J7I42_20010</name>
</gene>
<dbReference type="InterPro" id="IPR003661">
    <property type="entry name" value="HisK_dim/P_dom"/>
</dbReference>
<keyword evidence="4" id="KW-0808">Transferase</keyword>
<dbReference type="PRINTS" id="PR00344">
    <property type="entry name" value="BCTRLSENSOR"/>
</dbReference>
<dbReference type="CDD" id="cd00075">
    <property type="entry name" value="HATPase"/>
    <property type="match status" value="1"/>
</dbReference>
<organism evidence="9 10">
    <name type="scientific">Niastella soli</name>
    <dbReference type="NCBI Taxonomy" id="2821487"/>
    <lineage>
        <taxon>Bacteria</taxon>
        <taxon>Pseudomonadati</taxon>
        <taxon>Bacteroidota</taxon>
        <taxon>Chitinophagia</taxon>
        <taxon>Chitinophagales</taxon>
        <taxon>Chitinophagaceae</taxon>
        <taxon>Niastella</taxon>
    </lineage>
</organism>
<evidence type="ECO:0000256" key="5">
    <source>
        <dbReference type="ARBA" id="ARBA00022777"/>
    </source>
</evidence>
<dbReference type="InterPro" id="IPR050351">
    <property type="entry name" value="BphY/WalK/GraS-like"/>
</dbReference>
<dbReference type="EC" id="2.7.13.3" evidence="2"/>
<dbReference type="PANTHER" id="PTHR45453">
    <property type="entry name" value="PHOSPHATE REGULON SENSOR PROTEIN PHOR"/>
    <property type="match status" value="1"/>
</dbReference>